<keyword evidence="3" id="KW-1185">Reference proteome</keyword>
<name>K7AHK1_9ALTE</name>
<proteinExistence type="inferred from homology"/>
<reference evidence="2 3" key="1">
    <citation type="journal article" date="2013" name="Genome Announc.">
        <title>Complete Genome Sequence of Glaciecola psychrophila Strain 170T.</title>
        <authorList>
            <person name="Yin J."/>
            <person name="Chen J."/>
            <person name="Liu G."/>
            <person name="Yu Y."/>
            <person name="Song L."/>
            <person name="Wang X."/>
            <person name="Qu X."/>
        </authorList>
    </citation>
    <scope>NUCLEOTIDE SEQUENCE [LARGE SCALE GENOMIC DNA]</scope>
    <source>
        <strain evidence="2 3">170</strain>
    </source>
</reference>
<dbReference type="STRING" id="1129794.C427_0764"/>
<accession>K7AHK1</accession>
<sequence length="122" mass="14041">MDYQFSHDILGHPVATCELECEAFGDWLSHEIAQDTGQVTLLLNTIQQLQTHQLSHYQHNGKEYHLVFDKDEVELILNNNHIQEMAHSEEDESQELSDLHIQSGCGLADFHILLQAWQTFVS</sequence>
<dbReference type="AlphaFoldDB" id="K7AHK1"/>
<dbReference type="Proteomes" id="UP000011864">
    <property type="component" value="Chromosome"/>
</dbReference>
<evidence type="ECO:0000313" key="3">
    <source>
        <dbReference type="Proteomes" id="UP000011864"/>
    </source>
</evidence>
<dbReference type="PATRIC" id="fig|1129794.4.peg.753"/>
<gene>
    <name evidence="2" type="ORF">C427_0764</name>
</gene>
<dbReference type="RefSeq" id="WP_007642788.1">
    <property type="nucleotide sequence ID" value="NC_020514.1"/>
</dbReference>
<dbReference type="Pfam" id="PF06062">
    <property type="entry name" value="UPF0231"/>
    <property type="match status" value="1"/>
</dbReference>
<evidence type="ECO:0000313" key="2">
    <source>
        <dbReference type="EMBL" id="AGH42873.1"/>
    </source>
</evidence>
<evidence type="ECO:0000256" key="1">
    <source>
        <dbReference type="ARBA" id="ARBA00005367"/>
    </source>
</evidence>
<organism evidence="2 3">
    <name type="scientific">Paraglaciecola psychrophila 170</name>
    <dbReference type="NCBI Taxonomy" id="1129794"/>
    <lineage>
        <taxon>Bacteria</taxon>
        <taxon>Pseudomonadati</taxon>
        <taxon>Pseudomonadota</taxon>
        <taxon>Gammaproteobacteria</taxon>
        <taxon>Alteromonadales</taxon>
        <taxon>Alteromonadaceae</taxon>
        <taxon>Paraglaciecola</taxon>
    </lineage>
</organism>
<dbReference type="OrthoDB" id="5739292at2"/>
<dbReference type="HOGENOM" id="CLU_139226_0_0_6"/>
<dbReference type="EMBL" id="CP003837">
    <property type="protein sequence ID" value="AGH42873.1"/>
    <property type="molecule type" value="Genomic_DNA"/>
</dbReference>
<protein>
    <submittedName>
        <fullName evidence="2">Uncharacterized protein</fullName>
    </submittedName>
</protein>
<dbReference type="eggNOG" id="COG3112">
    <property type="taxonomic scope" value="Bacteria"/>
</dbReference>
<dbReference type="KEGG" id="gps:C427_0764"/>
<comment type="similarity">
    <text evidence="1">Belongs to the UPF0231 family.</text>
</comment>
<dbReference type="InterPro" id="IPR008249">
    <property type="entry name" value="UPF0231"/>
</dbReference>